<reference evidence="6" key="1">
    <citation type="journal article" date="2019" name="Int. J. Syst. Evol. Microbiol.">
        <title>The Global Catalogue of Microorganisms (GCM) 10K type strain sequencing project: providing services to taxonomists for standard genome sequencing and annotation.</title>
        <authorList>
            <consortium name="The Broad Institute Genomics Platform"/>
            <consortium name="The Broad Institute Genome Sequencing Center for Infectious Disease"/>
            <person name="Wu L."/>
            <person name="Ma J."/>
        </authorList>
    </citation>
    <scope>NUCLEOTIDE SEQUENCE [LARGE SCALE GENOMIC DNA]</scope>
    <source>
        <strain evidence="6">KACC 14249</strain>
    </source>
</reference>
<dbReference type="InterPro" id="IPR007848">
    <property type="entry name" value="Small_mtfrase_dom"/>
</dbReference>
<evidence type="ECO:0000256" key="1">
    <source>
        <dbReference type="ARBA" id="ARBA00022603"/>
    </source>
</evidence>
<name>A0ABW1J9A2_9ACTN</name>
<evidence type="ECO:0000313" key="6">
    <source>
        <dbReference type="Proteomes" id="UP001596189"/>
    </source>
</evidence>
<dbReference type="PANTHER" id="PTHR47816">
    <property type="entry name" value="RIBOSOMAL RNA SMALL SUBUNIT METHYLTRANSFERASE C"/>
    <property type="match status" value="1"/>
</dbReference>
<dbReference type="PANTHER" id="PTHR47816:SF4">
    <property type="entry name" value="RIBOSOMAL RNA SMALL SUBUNIT METHYLTRANSFERASE C"/>
    <property type="match status" value="1"/>
</dbReference>
<comment type="caution">
    <text evidence="5">The sequence shown here is derived from an EMBL/GenBank/DDBJ whole genome shotgun (WGS) entry which is preliminary data.</text>
</comment>
<dbReference type="Proteomes" id="UP001596189">
    <property type="component" value="Unassembled WGS sequence"/>
</dbReference>
<dbReference type="RefSeq" id="WP_345716459.1">
    <property type="nucleotide sequence ID" value="NZ_BAABFP010000005.1"/>
</dbReference>
<dbReference type="CDD" id="cd02440">
    <property type="entry name" value="AdoMet_MTases"/>
    <property type="match status" value="1"/>
</dbReference>
<organism evidence="5 6">
    <name type="scientific">Angustibacter luteus</name>
    <dbReference type="NCBI Taxonomy" id="658456"/>
    <lineage>
        <taxon>Bacteria</taxon>
        <taxon>Bacillati</taxon>
        <taxon>Actinomycetota</taxon>
        <taxon>Actinomycetes</taxon>
        <taxon>Kineosporiales</taxon>
        <taxon>Kineosporiaceae</taxon>
    </lineage>
</organism>
<dbReference type="InterPro" id="IPR046977">
    <property type="entry name" value="RsmC/RlmG"/>
</dbReference>
<keyword evidence="1 5" id="KW-0489">Methyltransferase</keyword>
<evidence type="ECO:0000259" key="4">
    <source>
        <dbReference type="Pfam" id="PF05175"/>
    </source>
</evidence>
<dbReference type="SUPFAM" id="SSF53335">
    <property type="entry name" value="S-adenosyl-L-methionine-dependent methyltransferases"/>
    <property type="match status" value="1"/>
</dbReference>
<keyword evidence="2 5" id="KW-0808">Transferase</keyword>
<dbReference type="EC" id="2.1.1.172" evidence="5"/>
<feature type="region of interest" description="Disordered" evidence="3">
    <location>
        <begin position="1"/>
        <end position="22"/>
    </location>
</feature>
<protein>
    <submittedName>
        <fullName evidence="5">Class I SAM-dependent methyltransferase</fullName>
        <ecNumber evidence="5">2.1.1.172</ecNumber>
        <ecNumber evidence="5">2.1.1.174</ecNumber>
    </submittedName>
</protein>
<gene>
    <name evidence="5" type="ORF">ACFQDO_00375</name>
</gene>
<dbReference type="EC" id="2.1.1.174" evidence="5"/>
<feature type="domain" description="Methyltransferase small" evidence="4">
    <location>
        <begin position="39"/>
        <end position="208"/>
    </location>
</feature>
<keyword evidence="6" id="KW-1185">Reference proteome</keyword>
<evidence type="ECO:0000256" key="2">
    <source>
        <dbReference type="ARBA" id="ARBA00022679"/>
    </source>
</evidence>
<evidence type="ECO:0000256" key="3">
    <source>
        <dbReference type="SAM" id="MobiDB-lite"/>
    </source>
</evidence>
<dbReference type="EMBL" id="JBHSRD010000002">
    <property type="protein sequence ID" value="MFC6005572.1"/>
    <property type="molecule type" value="Genomic_DNA"/>
</dbReference>
<accession>A0ABW1J9A2</accession>
<dbReference type="GO" id="GO:0052916">
    <property type="term" value="F:23S rRNA (guanine(1835)-N(2))-methyltransferase activity"/>
    <property type="evidence" value="ECO:0007669"/>
    <property type="project" value="UniProtKB-EC"/>
</dbReference>
<dbReference type="Gene3D" id="3.40.50.150">
    <property type="entry name" value="Vaccinia Virus protein VP39"/>
    <property type="match status" value="1"/>
</dbReference>
<sequence length="215" mass="23297">MQSGERTGPEGDGDHYFTAQPASPADLRPLRVRLLDRDLDLVTAPGVFSPARLDTGTQVLLRESPPPPEHGHLLDVGCGWGPISLTLAMLSPQATVWGVDVNERSVGLLERNAARAGASNVRAGRPDDVPDDVRFAAIWSNPPIRVGKTALHELLLRWLPRLDAGASAYLVVQRNLGSDSLHRWLDEQLGPRGYTTSRHASAKGFRVLQVTAPLS</sequence>
<dbReference type="GO" id="GO:0052914">
    <property type="term" value="F:16S rRNA (guanine(1207)-N(2))-methyltransferase activity"/>
    <property type="evidence" value="ECO:0007669"/>
    <property type="project" value="UniProtKB-EC"/>
</dbReference>
<dbReference type="Pfam" id="PF05175">
    <property type="entry name" value="MTS"/>
    <property type="match status" value="1"/>
</dbReference>
<dbReference type="InterPro" id="IPR029063">
    <property type="entry name" value="SAM-dependent_MTases_sf"/>
</dbReference>
<evidence type="ECO:0000313" key="5">
    <source>
        <dbReference type="EMBL" id="MFC6005572.1"/>
    </source>
</evidence>
<proteinExistence type="predicted"/>